<name>A0A0B7AKM5_9EUPU</name>
<dbReference type="AlphaFoldDB" id="A0A0B7AKM5"/>
<accession>A0A0B7AKM5</accession>
<reference evidence="1" key="1">
    <citation type="submission" date="2014-12" db="EMBL/GenBank/DDBJ databases">
        <title>Insight into the proteome of Arion vulgaris.</title>
        <authorList>
            <person name="Aradska J."/>
            <person name="Bulat T."/>
            <person name="Smidak R."/>
            <person name="Sarate P."/>
            <person name="Gangsoo J."/>
            <person name="Sialana F."/>
            <person name="Bilban M."/>
            <person name="Lubec G."/>
        </authorList>
    </citation>
    <scope>NUCLEOTIDE SEQUENCE</scope>
    <source>
        <tissue evidence="1">Skin</tissue>
    </source>
</reference>
<sequence>MSSGSQIWLIRIHWALVSRKCSVSKIIPSPCASTCACGQTAQHILQDCHPMNQLRKE</sequence>
<evidence type="ECO:0000313" key="1">
    <source>
        <dbReference type="EMBL" id="CEK81594.1"/>
    </source>
</evidence>
<protein>
    <submittedName>
        <fullName evidence="1">Uncharacterized protein</fullName>
    </submittedName>
</protein>
<proteinExistence type="predicted"/>
<dbReference type="EMBL" id="HACG01034729">
    <property type="protein sequence ID" value="CEK81594.1"/>
    <property type="molecule type" value="Transcribed_RNA"/>
</dbReference>
<feature type="non-terminal residue" evidence="1">
    <location>
        <position position="57"/>
    </location>
</feature>
<organism evidence="1">
    <name type="scientific">Arion vulgaris</name>
    <dbReference type="NCBI Taxonomy" id="1028688"/>
    <lineage>
        <taxon>Eukaryota</taxon>
        <taxon>Metazoa</taxon>
        <taxon>Spiralia</taxon>
        <taxon>Lophotrochozoa</taxon>
        <taxon>Mollusca</taxon>
        <taxon>Gastropoda</taxon>
        <taxon>Heterobranchia</taxon>
        <taxon>Euthyneura</taxon>
        <taxon>Panpulmonata</taxon>
        <taxon>Eupulmonata</taxon>
        <taxon>Stylommatophora</taxon>
        <taxon>Helicina</taxon>
        <taxon>Arionoidea</taxon>
        <taxon>Arionidae</taxon>
        <taxon>Arion</taxon>
    </lineage>
</organism>
<gene>
    <name evidence="1" type="primary">ORF126857</name>
</gene>